<dbReference type="InParanoid" id="E2C6R9"/>
<dbReference type="Proteomes" id="UP000008237">
    <property type="component" value="Unassembled WGS sequence"/>
</dbReference>
<name>E2C6R9_HARSA</name>
<protein>
    <submittedName>
        <fullName evidence="1">Uncharacterized protein</fullName>
    </submittedName>
</protein>
<gene>
    <name evidence="1" type="ORF">EAI_02854</name>
</gene>
<accession>E2C6R9</accession>
<proteinExistence type="predicted"/>
<dbReference type="AlphaFoldDB" id="E2C6R9"/>
<evidence type="ECO:0000313" key="2">
    <source>
        <dbReference type="Proteomes" id="UP000008237"/>
    </source>
</evidence>
<reference evidence="1 2" key="1">
    <citation type="journal article" date="2010" name="Science">
        <title>Genomic comparison of the ants Camponotus floridanus and Harpegnathos saltator.</title>
        <authorList>
            <person name="Bonasio R."/>
            <person name="Zhang G."/>
            <person name="Ye C."/>
            <person name="Mutti N.S."/>
            <person name="Fang X."/>
            <person name="Qin N."/>
            <person name="Donahue G."/>
            <person name="Yang P."/>
            <person name="Li Q."/>
            <person name="Li C."/>
            <person name="Zhang P."/>
            <person name="Huang Z."/>
            <person name="Berger S.L."/>
            <person name="Reinberg D."/>
            <person name="Wang J."/>
            <person name="Liebig J."/>
        </authorList>
    </citation>
    <scope>NUCLEOTIDE SEQUENCE [LARGE SCALE GENOMIC DNA]</scope>
    <source>
        <strain evidence="1 2">R22 G/1</strain>
    </source>
</reference>
<evidence type="ECO:0000313" key="1">
    <source>
        <dbReference type="EMBL" id="EFN76381.1"/>
    </source>
</evidence>
<organism evidence="2">
    <name type="scientific">Harpegnathos saltator</name>
    <name type="common">Jerdon's jumping ant</name>
    <dbReference type="NCBI Taxonomy" id="610380"/>
    <lineage>
        <taxon>Eukaryota</taxon>
        <taxon>Metazoa</taxon>
        <taxon>Ecdysozoa</taxon>
        <taxon>Arthropoda</taxon>
        <taxon>Hexapoda</taxon>
        <taxon>Insecta</taxon>
        <taxon>Pterygota</taxon>
        <taxon>Neoptera</taxon>
        <taxon>Endopterygota</taxon>
        <taxon>Hymenoptera</taxon>
        <taxon>Apocrita</taxon>
        <taxon>Aculeata</taxon>
        <taxon>Formicoidea</taxon>
        <taxon>Formicidae</taxon>
        <taxon>Ponerinae</taxon>
        <taxon>Ponerini</taxon>
        <taxon>Harpegnathos</taxon>
    </lineage>
</organism>
<dbReference type="EMBL" id="GL453161">
    <property type="protein sequence ID" value="EFN76381.1"/>
    <property type="molecule type" value="Genomic_DNA"/>
</dbReference>
<keyword evidence="2" id="KW-1185">Reference proteome</keyword>
<sequence>MDIAQKSLDYLTVCMLHKSRTPGKELLTASTLGGNYSKPVIETRNPISFPLPWQRSSYKNGNGIKLARNKLCKKLGRLRETKGNGGGKERQVMEYDRTRKTVGGLGEERKKENKAATRDYRLDGCPFFESQPQSQPITELRIIT</sequence>